<dbReference type="SUPFAM" id="SSF52540">
    <property type="entry name" value="P-loop containing nucleoside triphosphate hydrolases"/>
    <property type="match status" value="1"/>
</dbReference>
<evidence type="ECO:0000256" key="3">
    <source>
        <dbReference type="ARBA" id="ARBA00022840"/>
    </source>
</evidence>
<name>A0ABN6WVD1_9BACT</name>
<dbReference type="Gene3D" id="3.40.50.300">
    <property type="entry name" value="P-loop containing nucleotide triphosphate hydrolases"/>
    <property type="match status" value="1"/>
</dbReference>
<dbReference type="PANTHER" id="PTHR42781">
    <property type="entry name" value="SPERMIDINE/PUTRESCINE IMPORT ATP-BINDING PROTEIN POTA"/>
    <property type="match status" value="1"/>
</dbReference>
<evidence type="ECO:0000259" key="4">
    <source>
        <dbReference type="PROSITE" id="PS50893"/>
    </source>
</evidence>
<organism evidence="5 7">
    <name type="scientific">Hydrogenimonas cancrithermarum</name>
    <dbReference type="NCBI Taxonomy" id="2993563"/>
    <lineage>
        <taxon>Bacteria</taxon>
        <taxon>Pseudomonadati</taxon>
        <taxon>Campylobacterota</taxon>
        <taxon>Epsilonproteobacteria</taxon>
        <taxon>Campylobacterales</taxon>
        <taxon>Hydrogenimonadaceae</taxon>
        <taxon>Hydrogenimonas</taxon>
    </lineage>
</organism>
<dbReference type="InterPro" id="IPR050093">
    <property type="entry name" value="ABC_SmlMolc_Importer"/>
</dbReference>
<evidence type="ECO:0000256" key="2">
    <source>
        <dbReference type="ARBA" id="ARBA00022741"/>
    </source>
</evidence>
<dbReference type="InterPro" id="IPR003593">
    <property type="entry name" value="AAA+_ATPase"/>
</dbReference>
<sequence length="299" mass="33493">MIELALKKKLLSTEGELELSIKTTIENGEFVAFFGESGAGKTTVLRMIAGLETPDAGRIVVDGETWFDSRKKIDLPPAKRKIGFVFQDYALFPNMTVAENLRFALQKGENPVIVDELIETIGLRELADRLPSQLSGGQQQRVAVARALVRRPRLLLLDEPLSALDHAMRIRLQDELAEIHKRFKLTTILVSHDPSEIFRLCGSVYRLERGEIKEVGTPSEVFVKERISSSFKFVGEVLAIEPCEMVYLLTVAVGTQIVKIMATEREREGLRIGSRIQIVSKAFHPMIFRAETAKGNSED</sequence>
<evidence type="ECO:0000313" key="6">
    <source>
        <dbReference type="EMBL" id="BDY13035.1"/>
    </source>
</evidence>
<dbReference type="SMART" id="SM00382">
    <property type="entry name" value="AAA"/>
    <property type="match status" value="1"/>
</dbReference>
<dbReference type="PROSITE" id="PS00211">
    <property type="entry name" value="ABC_TRANSPORTER_1"/>
    <property type="match status" value="1"/>
</dbReference>
<dbReference type="Proteomes" id="UP001321445">
    <property type="component" value="Chromosome"/>
</dbReference>
<keyword evidence="3" id="KW-0067">ATP-binding</keyword>
<gene>
    <name evidence="5" type="primary">modC_1</name>
    <name evidence="6" type="synonym">modC_2</name>
    <name evidence="5" type="ORF">HCR_12300</name>
    <name evidence="6" type="ORF">HCR_13470</name>
</gene>
<dbReference type="EMBL" id="AP027370">
    <property type="protein sequence ID" value="BDY13035.1"/>
    <property type="molecule type" value="Genomic_DNA"/>
</dbReference>
<reference evidence="5 7" key="1">
    <citation type="submission" date="2023-03" db="EMBL/GenBank/DDBJ databases">
        <title>Description of Hydrogenimonas sp. ISO32.</title>
        <authorList>
            <person name="Mino S."/>
            <person name="Fukazawa S."/>
            <person name="Sawabe T."/>
        </authorList>
    </citation>
    <scope>NUCLEOTIDE SEQUENCE [LARGE SCALE GENOMIC DNA]</scope>
    <source>
        <strain evidence="5 7">ISO32</strain>
    </source>
</reference>
<feature type="domain" description="ABC transporter" evidence="4">
    <location>
        <begin position="2"/>
        <end position="234"/>
    </location>
</feature>
<evidence type="ECO:0000313" key="5">
    <source>
        <dbReference type="EMBL" id="BDY12918.1"/>
    </source>
</evidence>
<proteinExistence type="predicted"/>
<keyword evidence="7" id="KW-1185">Reference proteome</keyword>
<keyword evidence="1" id="KW-0813">Transport</keyword>
<dbReference type="InterPro" id="IPR027417">
    <property type="entry name" value="P-loop_NTPase"/>
</dbReference>
<protein>
    <submittedName>
        <fullName evidence="5">GTPase</fullName>
    </submittedName>
</protein>
<dbReference type="PROSITE" id="PS50893">
    <property type="entry name" value="ABC_TRANSPORTER_2"/>
    <property type="match status" value="1"/>
</dbReference>
<dbReference type="RefSeq" id="WP_286335969.1">
    <property type="nucleotide sequence ID" value="NZ_AP027370.1"/>
</dbReference>
<evidence type="ECO:0000313" key="7">
    <source>
        <dbReference type="Proteomes" id="UP001321445"/>
    </source>
</evidence>
<dbReference type="InterPro" id="IPR017871">
    <property type="entry name" value="ABC_transporter-like_CS"/>
</dbReference>
<dbReference type="InterPro" id="IPR003439">
    <property type="entry name" value="ABC_transporter-like_ATP-bd"/>
</dbReference>
<accession>A0ABN6WVD1</accession>
<dbReference type="PANTHER" id="PTHR42781:SF4">
    <property type="entry name" value="SPERMIDINE_PUTRESCINE IMPORT ATP-BINDING PROTEIN POTA"/>
    <property type="match status" value="1"/>
</dbReference>
<evidence type="ECO:0000256" key="1">
    <source>
        <dbReference type="ARBA" id="ARBA00022448"/>
    </source>
</evidence>
<dbReference type="Pfam" id="PF00005">
    <property type="entry name" value="ABC_tran"/>
    <property type="match status" value="1"/>
</dbReference>
<keyword evidence="2" id="KW-0547">Nucleotide-binding</keyword>
<dbReference type="EMBL" id="AP027370">
    <property type="protein sequence ID" value="BDY12918.1"/>
    <property type="molecule type" value="Genomic_DNA"/>
</dbReference>